<protein>
    <submittedName>
        <fullName evidence="1">Lysine-specific demethylase JMJ25</fullName>
    </submittedName>
</protein>
<name>A0ACC0IJP1_9ERIC</name>
<dbReference type="EMBL" id="CM045760">
    <property type="protein sequence ID" value="KAI8026024.1"/>
    <property type="molecule type" value="Genomic_DNA"/>
</dbReference>
<evidence type="ECO:0000313" key="1">
    <source>
        <dbReference type="EMBL" id="KAI8026024.1"/>
    </source>
</evidence>
<dbReference type="Proteomes" id="UP001060215">
    <property type="component" value="Chromosome 3"/>
</dbReference>
<proteinExistence type="predicted"/>
<accession>A0ACC0IJP1</accession>
<keyword evidence="2" id="KW-1185">Reference proteome</keyword>
<comment type="caution">
    <text evidence="1">The sequence shown here is derived from an EMBL/GenBank/DDBJ whole genome shotgun (WGS) entry which is preliminary data.</text>
</comment>
<evidence type="ECO:0000313" key="2">
    <source>
        <dbReference type="Proteomes" id="UP001060215"/>
    </source>
</evidence>
<reference evidence="1 2" key="1">
    <citation type="journal article" date="2022" name="Plant J.">
        <title>Chromosome-level genome of Camellia lanceoleosa provides a valuable resource for understanding genome evolution and self-incompatibility.</title>
        <authorList>
            <person name="Gong W."/>
            <person name="Xiao S."/>
            <person name="Wang L."/>
            <person name="Liao Z."/>
            <person name="Chang Y."/>
            <person name="Mo W."/>
            <person name="Hu G."/>
            <person name="Li W."/>
            <person name="Zhao G."/>
            <person name="Zhu H."/>
            <person name="Hu X."/>
            <person name="Ji K."/>
            <person name="Xiang X."/>
            <person name="Song Q."/>
            <person name="Yuan D."/>
            <person name="Jin S."/>
            <person name="Zhang L."/>
        </authorList>
    </citation>
    <scope>NUCLEOTIDE SEQUENCE [LARGE SCALE GENOMIC DNA]</scope>
    <source>
        <strain evidence="1">SQ_2022a</strain>
    </source>
</reference>
<organism evidence="1 2">
    <name type="scientific">Camellia lanceoleosa</name>
    <dbReference type="NCBI Taxonomy" id="1840588"/>
    <lineage>
        <taxon>Eukaryota</taxon>
        <taxon>Viridiplantae</taxon>
        <taxon>Streptophyta</taxon>
        <taxon>Embryophyta</taxon>
        <taxon>Tracheophyta</taxon>
        <taxon>Spermatophyta</taxon>
        <taxon>Magnoliopsida</taxon>
        <taxon>eudicotyledons</taxon>
        <taxon>Gunneridae</taxon>
        <taxon>Pentapetalae</taxon>
        <taxon>asterids</taxon>
        <taxon>Ericales</taxon>
        <taxon>Theaceae</taxon>
        <taxon>Camellia</taxon>
    </lineage>
</organism>
<gene>
    <name evidence="1" type="ORF">LOK49_LG02G02159</name>
</gene>
<sequence length="584" mass="67403">MRSFSPRNPLKLNDDLQRDGVQYEENNRSYKTPPPSIVEPSKNRSQNVFDASTMMDPIIDYHRHCANCSYDLCLSCCQDLREASIHGVKGELENQLDGRTEYKITVTEQVKQSKLRLKLSDKFFNWKANINGSIPCPSKEYGSCGCLSLTLKRIFKMNWVAKLVKNYEEMVIGCKVYNCNDNFLYCSTSEDIKVDGIADFRNWDPMVIWRQQEKMKDDSRNVKATDFLDWFEVNIELGQFIKGYSKGRIHENGWPRVRMLMQWNAVRRRYGKISKKPNFISKLPLLEYIHSKWGLLNVAAKLPHYSLQNDVGPKIFISYGMNEELGRDSVNNLYFSMRDMVYLLVHTCEVKLKNWQQTKIEKITFEEAEAKESPGSQQISLDEAGQNDCEAKLNAHNDERMDDQRIETTTTLEEKTVNCEDLNRASREIFEKTQPGALWDATRPLYDADIFLNRNHKRKLKEDFGVEPWSFEQHLGQAVFIPAGCPFQSTVQLGLDFLSPESLGEVVRLAEEIRYLPNDNDRKLQMLEVGKISLYAASSAIKEVQKLVLDPKLGAELGFEDPNLTAMVSKNLEEVVKRRQITCV</sequence>